<gene>
    <name evidence="2" type="ORF">PCOR1329_LOCUS26890</name>
</gene>
<evidence type="ECO:0000313" key="2">
    <source>
        <dbReference type="EMBL" id="CAK0827316.1"/>
    </source>
</evidence>
<comment type="caution">
    <text evidence="2">The sequence shown here is derived from an EMBL/GenBank/DDBJ whole genome shotgun (WGS) entry which is preliminary data.</text>
</comment>
<name>A0ABN9S7Y1_9DINO</name>
<feature type="non-terminal residue" evidence="2">
    <location>
        <position position="100"/>
    </location>
</feature>
<proteinExistence type="predicted"/>
<sequence length="100" mass="10971">WGGDGRREVAWPRVSLGLFCRVGDAAHAADRDVGHQVSHYAGWDGKRFGPQPGVSGEQRWGHRDPGRRHFRVGGLQKGNPGSEEEPEARHAVRRGPADAE</sequence>
<protein>
    <submittedName>
        <fullName evidence="2">Uncharacterized protein</fullName>
    </submittedName>
</protein>
<accession>A0ABN9S7Y1</accession>
<feature type="region of interest" description="Disordered" evidence="1">
    <location>
        <begin position="44"/>
        <end position="100"/>
    </location>
</feature>
<keyword evidence="3" id="KW-1185">Reference proteome</keyword>
<feature type="non-terminal residue" evidence="2">
    <location>
        <position position="1"/>
    </location>
</feature>
<feature type="compositionally biased region" description="Basic and acidic residues" evidence="1">
    <location>
        <begin position="87"/>
        <end position="100"/>
    </location>
</feature>
<reference evidence="2" key="1">
    <citation type="submission" date="2023-10" db="EMBL/GenBank/DDBJ databases">
        <authorList>
            <person name="Chen Y."/>
            <person name="Shah S."/>
            <person name="Dougan E. K."/>
            <person name="Thang M."/>
            <person name="Chan C."/>
        </authorList>
    </citation>
    <scope>NUCLEOTIDE SEQUENCE [LARGE SCALE GENOMIC DNA]</scope>
</reference>
<evidence type="ECO:0000313" key="3">
    <source>
        <dbReference type="Proteomes" id="UP001189429"/>
    </source>
</evidence>
<evidence type="ECO:0000256" key="1">
    <source>
        <dbReference type="SAM" id="MobiDB-lite"/>
    </source>
</evidence>
<organism evidence="2 3">
    <name type="scientific">Prorocentrum cordatum</name>
    <dbReference type="NCBI Taxonomy" id="2364126"/>
    <lineage>
        <taxon>Eukaryota</taxon>
        <taxon>Sar</taxon>
        <taxon>Alveolata</taxon>
        <taxon>Dinophyceae</taxon>
        <taxon>Prorocentrales</taxon>
        <taxon>Prorocentraceae</taxon>
        <taxon>Prorocentrum</taxon>
    </lineage>
</organism>
<dbReference type="EMBL" id="CAUYUJ010009639">
    <property type="protein sequence ID" value="CAK0827316.1"/>
    <property type="molecule type" value="Genomic_DNA"/>
</dbReference>
<dbReference type="Proteomes" id="UP001189429">
    <property type="component" value="Unassembled WGS sequence"/>
</dbReference>